<reference evidence="10" key="2">
    <citation type="submission" date="2021-01" db="UniProtKB">
        <authorList>
            <consortium name="EnsemblMetazoa"/>
        </authorList>
    </citation>
    <scope>IDENTIFICATION</scope>
</reference>
<evidence type="ECO:0000313" key="10">
    <source>
        <dbReference type="EnsemblMetazoa" id="XP_030831364"/>
    </source>
</evidence>
<keyword evidence="6" id="KW-0687">Ribonucleoprotein</keyword>
<comment type="subcellular location">
    <subcellularLocation>
        <location evidence="1">Mitochondrion</location>
    </subcellularLocation>
</comment>
<keyword evidence="5" id="KW-0496">Mitochondrion</keyword>
<dbReference type="PANTHER" id="PTHR11362:SF133">
    <property type="entry name" value="LARGE RIBOSOMAL SUBUNIT PROTEIN ML38"/>
    <property type="match status" value="1"/>
</dbReference>
<evidence type="ECO:0000256" key="2">
    <source>
        <dbReference type="ARBA" id="ARBA00022946"/>
    </source>
</evidence>
<dbReference type="PANTHER" id="PTHR11362">
    <property type="entry name" value="PHOSPHATIDYLETHANOLAMINE-BINDING PROTEIN"/>
    <property type="match status" value="1"/>
</dbReference>
<dbReference type="InterPro" id="IPR036610">
    <property type="entry name" value="PEBP-like_sf"/>
</dbReference>
<dbReference type="GO" id="GO:0005762">
    <property type="term" value="C:mitochondrial large ribosomal subunit"/>
    <property type="evidence" value="ECO:0000318"/>
    <property type="project" value="GO_Central"/>
</dbReference>
<dbReference type="InterPro" id="IPR008914">
    <property type="entry name" value="PEBP"/>
</dbReference>
<evidence type="ECO:0000256" key="4">
    <source>
        <dbReference type="ARBA" id="ARBA00023054"/>
    </source>
</evidence>
<sequence>MACFGSFLRRTAFLNGGLNSVRTFVTAPNLLSQNASHGVDIGLTAPHRQRRVIRRTRAAAIKDGRSQAQLEAQARHRTLKIPLDQVKDVWEETSGPYHIRDVALHYGIFKDVFDGASFVPYVPLSISYRQSSGENVPVFRGNFVTPAESAEAPDVSFTASDDSLWTLLCTNPDGHLLDSEAEYMHWLIGNIPGNRIDEGETLVDYLAPFPVRGTGYHRLIFILFKQHSRMSFDEEQQQLPCHSLSARTFKTLEFYRKYQDLMTPAGLGFYQSRWDQSVQQTFHQILRMREPVFEYDHPKQYIAPQKKWPHRKPIHYLNKFIPSN</sequence>
<dbReference type="KEGG" id="spu:577583"/>
<dbReference type="FunFam" id="3.90.280.10:FF:000002">
    <property type="entry name" value="39S ribosomal protein L38, mitochondrial"/>
    <property type="match status" value="1"/>
</dbReference>
<evidence type="ECO:0000256" key="7">
    <source>
        <dbReference type="ARBA" id="ARBA00038016"/>
    </source>
</evidence>
<dbReference type="SUPFAM" id="SSF49777">
    <property type="entry name" value="PEBP-like"/>
    <property type="match status" value="1"/>
</dbReference>
<dbReference type="OMA" id="PQKKFPH"/>
<evidence type="ECO:0000256" key="8">
    <source>
        <dbReference type="ARBA" id="ARBA00039444"/>
    </source>
</evidence>
<dbReference type="GO" id="GO:0005743">
    <property type="term" value="C:mitochondrial inner membrane"/>
    <property type="evidence" value="ECO:0007669"/>
    <property type="project" value="UniProtKB-ARBA"/>
</dbReference>
<dbReference type="Pfam" id="PF01161">
    <property type="entry name" value="PBP"/>
    <property type="match status" value="1"/>
</dbReference>
<evidence type="ECO:0000256" key="1">
    <source>
        <dbReference type="ARBA" id="ARBA00004173"/>
    </source>
</evidence>
<comment type="similarity">
    <text evidence="7">Belongs to the phosphatidylethanolamine-binding protein family. Mitochondrion-specific ribosomal protein mL38 subfamily.</text>
</comment>
<name>A0A7M7N5C3_STRPU</name>
<protein>
    <recommendedName>
        <fullName evidence="8">Large ribosomal subunit protein mL38</fullName>
    </recommendedName>
    <alternativeName>
        <fullName evidence="9">39S ribosomal protein L38, mitochondrial</fullName>
    </alternativeName>
</protein>
<dbReference type="GeneID" id="577583"/>
<dbReference type="RefSeq" id="XP_030831364.1">
    <property type="nucleotide sequence ID" value="XM_030975504.1"/>
</dbReference>
<evidence type="ECO:0000256" key="9">
    <source>
        <dbReference type="ARBA" id="ARBA00041206"/>
    </source>
</evidence>
<evidence type="ECO:0000256" key="5">
    <source>
        <dbReference type="ARBA" id="ARBA00023128"/>
    </source>
</evidence>
<dbReference type="AlphaFoldDB" id="A0A7M7N5C3"/>
<dbReference type="InterPro" id="IPR035810">
    <property type="entry name" value="PEBP_euk"/>
</dbReference>
<dbReference type="InParanoid" id="A0A7M7N5C3"/>
<dbReference type="EnsemblMetazoa" id="XM_030975504">
    <property type="protein sequence ID" value="XP_030831364"/>
    <property type="gene ID" value="LOC577583"/>
</dbReference>
<dbReference type="CDD" id="cd00866">
    <property type="entry name" value="PEBP_euk"/>
    <property type="match status" value="1"/>
</dbReference>
<dbReference type="OrthoDB" id="2153661at2759"/>
<reference evidence="11" key="1">
    <citation type="submission" date="2015-02" db="EMBL/GenBank/DDBJ databases">
        <title>Genome sequencing for Strongylocentrotus purpuratus.</title>
        <authorList>
            <person name="Murali S."/>
            <person name="Liu Y."/>
            <person name="Vee V."/>
            <person name="English A."/>
            <person name="Wang M."/>
            <person name="Skinner E."/>
            <person name="Han Y."/>
            <person name="Muzny D.M."/>
            <person name="Worley K.C."/>
            <person name="Gibbs R.A."/>
        </authorList>
    </citation>
    <scope>NUCLEOTIDE SEQUENCE</scope>
</reference>
<keyword evidence="2" id="KW-0809">Transit peptide</keyword>
<keyword evidence="11" id="KW-1185">Reference proteome</keyword>
<dbReference type="Gene3D" id="3.90.280.10">
    <property type="entry name" value="PEBP-like"/>
    <property type="match status" value="1"/>
</dbReference>
<organism evidence="10 11">
    <name type="scientific">Strongylocentrotus purpuratus</name>
    <name type="common">Purple sea urchin</name>
    <dbReference type="NCBI Taxonomy" id="7668"/>
    <lineage>
        <taxon>Eukaryota</taxon>
        <taxon>Metazoa</taxon>
        <taxon>Echinodermata</taxon>
        <taxon>Eleutherozoa</taxon>
        <taxon>Echinozoa</taxon>
        <taxon>Echinoidea</taxon>
        <taxon>Euechinoidea</taxon>
        <taxon>Echinacea</taxon>
        <taxon>Camarodonta</taxon>
        <taxon>Echinidea</taxon>
        <taxon>Strongylocentrotidae</taxon>
        <taxon>Strongylocentrotus</taxon>
    </lineage>
</organism>
<accession>A0A7M7N5C3</accession>
<evidence type="ECO:0000256" key="6">
    <source>
        <dbReference type="ARBA" id="ARBA00023274"/>
    </source>
</evidence>
<evidence type="ECO:0000313" key="11">
    <source>
        <dbReference type="Proteomes" id="UP000007110"/>
    </source>
</evidence>
<keyword evidence="4" id="KW-0175">Coiled coil</keyword>
<dbReference type="Proteomes" id="UP000007110">
    <property type="component" value="Unassembled WGS sequence"/>
</dbReference>
<dbReference type="CTD" id="64978"/>
<keyword evidence="3" id="KW-0689">Ribosomal protein</keyword>
<evidence type="ECO:0000256" key="3">
    <source>
        <dbReference type="ARBA" id="ARBA00022980"/>
    </source>
</evidence>
<proteinExistence type="inferred from homology"/>